<dbReference type="InterPro" id="IPR000587">
    <property type="entry name" value="Creatinase_N"/>
</dbReference>
<dbReference type="SUPFAM" id="SSF53092">
    <property type="entry name" value="Creatinase/prolidase N-terminal domain"/>
    <property type="match status" value="1"/>
</dbReference>
<dbReference type="Gene3D" id="3.40.350.10">
    <property type="entry name" value="Creatinase/prolidase N-terminal domain"/>
    <property type="match status" value="1"/>
</dbReference>
<dbReference type="PANTHER" id="PTHR46112">
    <property type="entry name" value="AMINOPEPTIDASE"/>
    <property type="match status" value="1"/>
</dbReference>
<dbReference type="SUPFAM" id="SSF55920">
    <property type="entry name" value="Creatinase/aminopeptidase"/>
    <property type="match status" value="1"/>
</dbReference>
<keyword evidence="6" id="KW-1185">Reference proteome</keyword>
<gene>
    <name evidence="4" type="primary">pepQ_2</name>
    <name evidence="3" type="ORF">LES8486_01437</name>
    <name evidence="4" type="ORF">LES9216_01584</name>
</gene>
<evidence type="ECO:0000313" key="4">
    <source>
        <dbReference type="EMBL" id="SPE09429.1"/>
    </source>
</evidence>
<evidence type="ECO:0000313" key="5">
    <source>
        <dbReference type="Proteomes" id="UP000237923"/>
    </source>
</evidence>
<dbReference type="InterPro" id="IPR050659">
    <property type="entry name" value="Peptidase_M24B"/>
</dbReference>
<dbReference type="CDD" id="cd01066">
    <property type="entry name" value="APP_MetAP"/>
    <property type="match status" value="1"/>
</dbReference>
<dbReference type="InterPro" id="IPR036005">
    <property type="entry name" value="Creatinase/aminopeptidase-like"/>
</dbReference>
<reference evidence="3 6" key="1">
    <citation type="submission" date="2018-02" db="EMBL/GenBank/DDBJ databases">
        <authorList>
            <person name="Rodrigo-Torres L."/>
            <person name="Arahal R. D."/>
            <person name="Lucena T."/>
        </authorList>
    </citation>
    <scope>NUCLEOTIDE SEQUENCE [LARGE SCALE GENOMIC DNA]</scope>
    <source>
        <strain evidence="3 6">CECT 8486</strain>
    </source>
</reference>
<reference evidence="4 5" key="2">
    <citation type="submission" date="2018-02" db="EMBL/GenBank/DDBJ databases">
        <authorList>
            <person name="Cohen D.B."/>
            <person name="Kent A.D."/>
        </authorList>
    </citation>
    <scope>NUCLEOTIDE SEQUENCE [LARGE SCALE GENOMIC DNA]</scope>
    <source>
        <strain evidence="4 5">CECT 9216</strain>
    </source>
</reference>
<dbReference type="Pfam" id="PF00557">
    <property type="entry name" value="Peptidase_M24"/>
    <property type="match status" value="1"/>
</dbReference>
<keyword evidence="4" id="KW-0378">Hydrolase</keyword>
<keyword evidence="4" id="KW-0645">Protease</keyword>
<sequence>MSILSDEINNRIQNCQRFLQEKELSAYAVTDVEDIWYLTNIDYSPEQRPFFLIIYPDKKPLMLVPKLEESHVDVDYFDYDIQTYFDVTSEIGQNWHEVVTKKFEGLDKIGIESNALLEITAKAPTVDWQPNDIIKKLREIKSAYEIDKISTTARVCSRVVRATLGQVNNDSKVIDLYNLPFKVVGKEIADNFSLTNRVTNGVWPSTYSFMPHSIPDMEATVDHGPNVNVAVFRLAGYAAECERTFFMEKPTKEEELHFNQMMTARNIMLDMLRPGVKASEVEKKVRDYLIDQHLTANILHRPGHGIGLNNHEEPTLSLGNDTVLKENMVVSVEPAIYFEGQGGYRHSDTVLITKDGYKLLTDAPVTLEELTVEN</sequence>
<keyword evidence="4" id="KW-0224">Dipeptidase</keyword>
<dbReference type="GO" id="GO:0102009">
    <property type="term" value="F:proline dipeptidase activity"/>
    <property type="evidence" value="ECO:0007669"/>
    <property type="project" value="UniProtKB-EC"/>
</dbReference>
<dbReference type="KEGG" id="lsu:A6B45_09125"/>
<evidence type="ECO:0000259" key="2">
    <source>
        <dbReference type="Pfam" id="PF01321"/>
    </source>
</evidence>
<dbReference type="Proteomes" id="UP000239237">
    <property type="component" value="Unassembled WGS sequence"/>
</dbReference>
<evidence type="ECO:0000313" key="3">
    <source>
        <dbReference type="EMBL" id="SPD93773.1"/>
    </source>
</evidence>
<protein>
    <submittedName>
        <fullName evidence="4">Xaa-Pro dipeptidase</fullName>
        <ecNumber evidence="4">3.4.13.9</ecNumber>
    </submittedName>
</protein>
<evidence type="ECO:0000313" key="6">
    <source>
        <dbReference type="Proteomes" id="UP000239237"/>
    </source>
</evidence>
<dbReference type="EMBL" id="OKQR01000002">
    <property type="protein sequence ID" value="SPD93773.1"/>
    <property type="molecule type" value="Genomic_DNA"/>
</dbReference>
<dbReference type="Pfam" id="PF01321">
    <property type="entry name" value="Creatinase_N"/>
    <property type="match status" value="1"/>
</dbReference>
<dbReference type="Proteomes" id="UP000237923">
    <property type="component" value="Unassembled WGS sequence"/>
</dbReference>
<dbReference type="AlphaFoldDB" id="A0A2N9KG56"/>
<evidence type="ECO:0000259" key="1">
    <source>
        <dbReference type="Pfam" id="PF00557"/>
    </source>
</evidence>
<dbReference type="RefSeq" id="WP_072614299.1">
    <property type="nucleotide sequence ID" value="NZ_AP017935.1"/>
</dbReference>
<feature type="domain" description="Creatinase N-terminal" evidence="2">
    <location>
        <begin position="11"/>
        <end position="139"/>
    </location>
</feature>
<dbReference type="PANTHER" id="PTHR46112:SF2">
    <property type="entry name" value="XAA-PRO AMINOPEPTIDASE P-RELATED"/>
    <property type="match status" value="1"/>
</dbReference>
<dbReference type="GeneID" id="99674959"/>
<dbReference type="EC" id="3.4.13.9" evidence="4"/>
<dbReference type="Gene3D" id="3.90.230.10">
    <property type="entry name" value="Creatinase/methionine aminopeptidase superfamily"/>
    <property type="match status" value="1"/>
</dbReference>
<organism evidence="4 5">
    <name type="scientific">Leuconostoc suionicum</name>
    <dbReference type="NCBI Taxonomy" id="1511761"/>
    <lineage>
        <taxon>Bacteria</taxon>
        <taxon>Bacillati</taxon>
        <taxon>Bacillota</taxon>
        <taxon>Bacilli</taxon>
        <taxon>Lactobacillales</taxon>
        <taxon>Lactobacillaceae</taxon>
        <taxon>Leuconostoc</taxon>
    </lineage>
</organism>
<feature type="domain" description="Peptidase M24" evidence="1">
    <location>
        <begin position="210"/>
        <end position="354"/>
    </location>
</feature>
<dbReference type="InterPro" id="IPR029149">
    <property type="entry name" value="Creatin/AminoP/Spt16_N"/>
</dbReference>
<dbReference type="InterPro" id="IPR000994">
    <property type="entry name" value="Pept_M24"/>
</dbReference>
<name>A0A2N9KG56_9LACO</name>
<dbReference type="EMBL" id="OKQU01000002">
    <property type="protein sequence ID" value="SPE09429.1"/>
    <property type="molecule type" value="Genomic_DNA"/>
</dbReference>
<accession>A0A2N9KG56</accession>
<proteinExistence type="predicted"/>